<dbReference type="Proteomes" id="UP001251528">
    <property type="component" value="Unassembled WGS sequence"/>
</dbReference>
<gene>
    <name evidence="2" type="ORF">QQS21_005293</name>
</gene>
<keyword evidence="3" id="KW-1185">Reference proteome</keyword>
<feature type="domain" description="Heterokaryon incompatibility" evidence="1">
    <location>
        <begin position="91"/>
        <end position="233"/>
    </location>
</feature>
<comment type="caution">
    <text evidence="2">The sequence shown here is derived from an EMBL/GenBank/DDBJ whole genome shotgun (WGS) entry which is preliminary data.</text>
</comment>
<dbReference type="InterPro" id="IPR010730">
    <property type="entry name" value="HET"/>
</dbReference>
<proteinExistence type="predicted"/>
<reference evidence="2" key="1">
    <citation type="submission" date="2023-06" db="EMBL/GenBank/DDBJ databases">
        <title>Conoideocrella luteorostrata (Hypocreales: Clavicipitaceae), a potential biocontrol fungus for elongate hemlock scale in United States Christmas tree production areas.</title>
        <authorList>
            <person name="Barrett H."/>
            <person name="Lovett B."/>
            <person name="Macias A.M."/>
            <person name="Stajich J.E."/>
            <person name="Kasson M.T."/>
        </authorList>
    </citation>
    <scope>NUCLEOTIDE SEQUENCE</scope>
    <source>
        <strain evidence="2">ARSEF 14590</strain>
    </source>
</reference>
<dbReference type="InterPro" id="IPR052895">
    <property type="entry name" value="HetReg/Transcr_Mod"/>
</dbReference>
<dbReference type="PANTHER" id="PTHR24148:SF64">
    <property type="entry name" value="HETEROKARYON INCOMPATIBILITY DOMAIN-CONTAINING PROTEIN"/>
    <property type="match status" value="1"/>
</dbReference>
<dbReference type="Pfam" id="PF06985">
    <property type="entry name" value="HET"/>
    <property type="match status" value="1"/>
</dbReference>
<protein>
    <recommendedName>
        <fullName evidence="1">Heterokaryon incompatibility domain-containing protein</fullName>
    </recommendedName>
</protein>
<dbReference type="EMBL" id="JASWJB010000086">
    <property type="protein sequence ID" value="KAK2599991.1"/>
    <property type="molecule type" value="Genomic_DNA"/>
</dbReference>
<evidence type="ECO:0000259" key="1">
    <source>
        <dbReference type="Pfam" id="PF06985"/>
    </source>
</evidence>
<dbReference type="AlphaFoldDB" id="A0AAJ0CSI0"/>
<dbReference type="PANTHER" id="PTHR24148">
    <property type="entry name" value="ANKYRIN REPEAT DOMAIN-CONTAINING PROTEIN 39 HOMOLOG-RELATED"/>
    <property type="match status" value="1"/>
</dbReference>
<evidence type="ECO:0000313" key="3">
    <source>
        <dbReference type="Proteomes" id="UP001251528"/>
    </source>
</evidence>
<organism evidence="2 3">
    <name type="scientific">Conoideocrella luteorostrata</name>
    <dbReference type="NCBI Taxonomy" id="1105319"/>
    <lineage>
        <taxon>Eukaryota</taxon>
        <taxon>Fungi</taxon>
        <taxon>Dikarya</taxon>
        <taxon>Ascomycota</taxon>
        <taxon>Pezizomycotina</taxon>
        <taxon>Sordariomycetes</taxon>
        <taxon>Hypocreomycetidae</taxon>
        <taxon>Hypocreales</taxon>
        <taxon>Clavicipitaceae</taxon>
        <taxon>Conoideocrella</taxon>
    </lineage>
</organism>
<evidence type="ECO:0000313" key="2">
    <source>
        <dbReference type="EMBL" id="KAK2599991.1"/>
    </source>
</evidence>
<accession>A0AAJ0CSI0</accession>
<sequence>MVFDPITLGAVFLVGNAAVKAIDKIQRRNDRPRLPQVALESALPLSTDLKLVYDDTPLGPDEIRVALLHAGAKNEDLYVKMEKQKVQTGDFEAISYRWQGAKDKEIGVNEVVTNISGNLYDCLRRLRPSSGPPRKIWFDALCIDQRKEKGLKERKAQLKLMGQIYSHAKRVIIWLREFDSNKRTKEVMDYFNELRPNLTTQIGSYEEDNEIWLAFGDLILQSDWWGRAWMVQEMVNAKEIVYMCGSRQMDEALFTSLASFNAITGRYIWTELSPSKDDQLKRTAFFPMWCARLLKKQGLAPKHLASWIWQFHMFEATEKKDRINAYLGLVHPSSYPHELMDLEWRAQYREFTNFVIRDTASLDILSLGRGPSRDKHLPSWVPDLSMHYAEHLPLPSFGKFGTDDSSSLYNASGGARAAYRFDKEDKEQKILIVEAKKFWAFTRCGRRQKEGDKVCLEKAMDNCFGGPGHPLRFRPYPGNPDHTYEMALGRTLMWDLDFSGNDVRNATESKGYFETPDMPADCLRKIVDTGDSRIDSILGKAKSWKADVESSKDRFRIGRRIATTNRDYVAMVPGECTADDVIFLLRGATVPMAFRKTAVPGQFKLLGPW</sequence>
<name>A0AAJ0CSI0_9HYPO</name>